<evidence type="ECO:0000313" key="2">
    <source>
        <dbReference type="EMBL" id="POZ56280.1"/>
    </source>
</evidence>
<keyword evidence="1" id="KW-1133">Transmembrane helix</keyword>
<evidence type="ECO:0000313" key="3">
    <source>
        <dbReference type="Proteomes" id="UP000237319"/>
    </source>
</evidence>
<feature type="transmembrane region" description="Helical" evidence="1">
    <location>
        <begin position="28"/>
        <end position="47"/>
    </location>
</feature>
<reference evidence="2 3" key="1">
    <citation type="submission" date="2017-11" db="EMBL/GenBank/DDBJ databases">
        <title>Genome sequence of Lysinibacillus sphaericus, a lignin-degrading bacteria isolated from municipal solid waste soil.</title>
        <authorList>
            <person name="Persinoti G.F."/>
            <person name="Paixao D.A."/>
            <person name="Bugg T.D."/>
            <person name="Squina F.M."/>
        </authorList>
    </citation>
    <scope>NUCLEOTIDE SEQUENCE [LARGE SCALE GENOMIC DNA]</scope>
    <source>
        <strain evidence="2 3">A1</strain>
    </source>
</reference>
<keyword evidence="1" id="KW-0812">Transmembrane</keyword>
<proteinExistence type="predicted"/>
<protein>
    <recommendedName>
        <fullName evidence="4">DUF3147 domain-containing protein</fullName>
    </recommendedName>
</protein>
<comment type="caution">
    <text evidence="2">The sequence shown here is derived from an EMBL/GenBank/DDBJ whole genome shotgun (WGS) entry which is preliminary data.</text>
</comment>
<keyword evidence="3" id="KW-1185">Reference proteome</keyword>
<feature type="transmembrane region" description="Helical" evidence="1">
    <location>
        <begin position="59"/>
        <end position="78"/>
    </location>
</feature>
<accession>A0A2S5CZN2</accession>
<sequence>MIYTVVKIICSAAIIAVVTEVARRFPTYGGMIAALPLVSILSIIWLTVQSEPNEHIQRFTVGVIVGLPATMVMLYVMYMAMKSSIHIVFAIGLGVVSWAICLGIQKAIAGVFHISI</sequence>
<evidence type="ECO:0000256" key="1">
    <source>
        <dbReference type="SAM" id="Phobius"/>
    </source>
</evidence>
<dbReference type="NCBIfam" id="NF006750">
    <property type="entry name" value="PRK09272.1-3"/>
    <property type="match status" value="1"/>
</dbReference>
<evidence type="ECO:0008006" key="4">
    <source>
        <dbReference type="Google" id="ProtNLM"/>
    </source>
</evidence>
<keyword evidence="1" id="KW-0472">Membrane</keyword>
<dbReference type="EMBL" id="PGLV01000001">
    <property type="protein sequence ID" value="POZ56280.1"/>
    <property type="molecule type" value="Genomic_DNA"/>
</dbReference>
<organism evidence="2 3">
    <name type="scientific">Lysinibacillus sphaericus</name>
    <name type="common">Bacillus sphaericus</name>
    <dbReference type="NCBI Taxonomy" id="1421"/>
    <lineage>
        <taxon>Bacteria</taxon>
        <taxon>Bacillati</taxon>
        <taxon>Bacillota</taxon>
        <taxon>Bacilli</taxon>
        <taxon>Bacillales</taxon>
        <taxon>Bacillaceae</taxon>
        <taxon>Lysinibacillus</taxon>
    </lineage>
</organism>
<feature type="transmembrane region" description="Helical" evidence="1">
    <location>
        <begin position="84"/>
        <end position="104"/>
    </location>
</feature>
<gene>
    <name evidence="2" type="ORF">LYSIN_01063</name>
</gene>
<feature type="transmembrane region" description="Helical" evidence="1">
    <location>
        <begin position="5"/>
        <end position="22"/>
    </location>
</feature>
<dbReference type="AlphaFoldDB" id="A0A2S5CZN2"/>
<dbReference type="Proteomes" id="UP000237319">
    <property type="component" value="Unassembled WGS sequence"/>
</dbReference>
<name>A0A2S5CZN2_LYSSH</name>